<dbReference type="PANTHER" id="PTHR21357">
    <property type="entry name" value="FAM172 FAMILY PROTEIN HOMOLOG CG10038"/>
    <property type="match status" value="1"/>
</dbReference>
<proteinExistence type="predicted"/>
<dbReference type="PANTHER" id="PTHR21357:SF4">
    <property type="entry name" value="FAM172 FAMILY PROTEIN HOMOLOG CG10038"/>
    <property type="match status" value="1"/>
</dbReference>
<dbReference type="GeneID" id="11508683"/>
<sequence length="464" mass="50577">MFRRRWSGLPADPVFPSDFRELGYFINDVDEIRSIENPDYYFKYYLTKNERWNERQRFAFNQAVRREIHTRLDAQNFTTIPLPLGTPPTDPHVPIRTTPDLAAASRVVLLFGESCQPLGVLAHRVIGGRGGITRGSVLGLVAALRAQPSSAADPSPPGVLLANAGELWWWPEGRCGLTPVDRHRVPMASAVHLGRYHDPKVNEVAGNGTAGEHVRGVFDATLRGELVDEKAKVDVIAVGDTAEEVVNYLDDDEVWEVAGDRLSCMVVLGGCYSSKKFKCEGFKRFVAERARAYIIHHAHLDTPVAGPEGSPDTAGFTSYGCPVFSAGPAKETETMLIEAQSAVLKWMQEVAMEGTAYKNAVVKIFGDNDSGATAEESNSWWDAIGVRGNNKSEARVQTKDTDRAKGKAEDNTGEVRHNAEGSGANLEDVPNRGVAARPVRNGAAGARDVEDHDDKVKTSDGPDA</sequence>
<dbReference type="RefSeq" id="XP_003659895.1">
    <property type="nucleotide sequence ID" value="XM_003659847.1"/>
</dbReference>
<dbReference type="VEuPathDB" id="FungiDB:MYCTH_2049706"/>
<dbReference type="AlphaFoldDB" id="G2Q5L7"/>
<dbReference type="HOGENOM" id="CLU_027515_1_0_1"/>
<dbReference type="eggNOG" id="ENOG502SGUN">
    <property type="taxonomic scope" value="Eukaryota"/>
</dbReference>
<feature type="compositionally biased region" description="Basic and acidic residues" evidence="1">
    <location>
        <begin position="447"/>
        <end position="464"/>
    </location>
</feature>
<evidence type="ECO:0000313" key="3">
    <source>
        <dbReference type="EMBL" id="AEO54650.1"/>
    </source>
</evidence>
<evidence type="ECO:0000259" key="2">
    <source>
        <dbReference type="Pfam" id="PF22749"/>
    </source>
</evidence>
<organism evidence="3 4">
    <name type="scientific">Thermothelomyces thermophilus (strain ATCC 42464 / BCRC 31852 / DSM 1799)</name>
    <name type="common">Sporotrichum thermophile</name>
    <dbReference type="NCBI Taxonomy" id="573729"/>
    <lineage>
        <taxon>Eukaryota</taxon>
        <taxon>Fungi</taxon>
        <taxon>Dikarya</taxon>
        <taxon>Ascomycota</taxon>
        <taxon>Pezizomycotina</taxon>
        <taxon>Sordariomycetes</taxon>
        <taxon>Sordariomycetidae</taxon>
        <taxon>Sordariales</taxon>
        <taxon>Chaetomiaceae</taxon>
        <taxon>Thermothelomyces</taxon>
    </lineage>
</organism>
<dbReference type="EMBL" id="CP003002">
    <property type="protein sequence ID" value="AEO54650.1"/>
    <property type="molecule type" value="Genomic_DNA"/>
</dbReference>
<keyword evidence="4" id="KW-1185">Reference proteome</keyword>
<gene>
    <name evidence="3" type="ORF">MYCTH_2049706</name>
</gene>
<dbReference type="Proteomes" id="UP000007322">
    <property type="component" value="Chromosome 1"/>
</dbReference>
<dbReference type="InterPro" id="IPR048263">
    <property type="entry name" value="Arb2"/>
</dbReference>
<feature type="region of interest" description="Disordered" evidence="1">
    <location>
        <begin position="390"/>
        <end position="464"/>
    </location>
</feature>
<feature type="domain" description="Arb2" evidence="2">
    <location>
        <begin position="15"/>
        <end position="298"/>
    </location>
</feature>
<dbReference type="GO" id="GO:0035197">
    <property type="term" value="F:siRNA binding"/>
    <property type="evidence" value="ECO:0007669"/>
    <property type="project" value="TreeGrafter"/>
</dbReference>
<name>G2Q5L7_THET4</name>
<protein>
    <recommendedName>
        <fullName evidence="2">Arb2 domain-containing protein</fullName>
    </recommendedName>
</protein>
<reference evidence="3 4" key="1">
    <citation type="journal article" date="2011" name="Nat. Biotechnol.">
        <title>Comparative genomic analysis of the thermophilic biomass-degrading fungi Myceliophthora thermophila and Thielavia terrestris.</title>
        <authorList>
            <person name="Berka R.M."/>
            <person name="Grigoriev I.V."/>
            <person name="Otillar R."/>
            <person name="Salamov A."/>
            <person name="Grimwood J."/>
            <person name="Reid I."/>
            <person name="Ishmael N."/>
            <person name="John T."/>
            <person name="Darmond C."/>
            <person name="Moisan M.-C."/>
            <person name="Henrissat B."/>
            <person name="Coutinho P.M."/>
            <person name="Lombard V."/>
            <person name="Natvig D.O."/>
            <person name="Lindquist E."/>
            <person name="Schmutz J."/>
            <person name="Lucas S."/>
            <person name="Harris P."/>
            <person name="Powlowski J."/>
            <person name="Bellemare A."/>
            <person name="Taylor D."/>
            <person name="Butler G."/>
            <person name="de Vries R.P."/>
            <person name="Allijn I.E."/>
            <person name="van den Brink J."/>
            <person name="Ushinsky S."/>
            <person name="Storms R."/>
            <person name="Powell A.J."/>
            <person name="Paulsen I.T."/>
            <person name="Elbourne L.D.H."/>
            <person name="Baker S.E."/>
            <person name="Magnuson J."/>
            <person name="LaBoissiere S."/>
            <person name="Clutterbuck A.J."/>
            <person name="Martinez D."/>
            <person name="Wogulis M."/>
            <person name="de Leon A.L."/>
            <person name="Rey M.W."/>
            <person name="Tsang A."/>
        </authorList>
    </citation>
    <scope>NUCLEOTIDE SEQUENCE [LARGE SCALE GENOMIC DNA]</scope>
    <source>
        <strain evidence="4">ATCC 42464 / BCRC 31852 / DSM 1799</strain>
    </source>
</reference>
<dbReference type="GO" id="GO:0031048">
    <property type="term" value="P:regulatory ncRNA-mediated heterochromatin formation"/>
    <property type="evidence" value="ECO:0007669"/>
    <property type="project" value="TreeGrafter"/>
</dbReference>
<dbReference type="InParanoid" id="G2Q5L7"/>
<dbReference type="OrthoDB" id="421951at2759"/>
<dbReference type="KEGG" id="mtm:MYCTH_2049706"/>
<evidence type="ECO:0000313" key="4">
    <source>
        <dbReference type="Proteomes" id="UP000007322"/>
    </source>
</evidence>
<feature type="compositionally biased region" description="Basic and acidic residues" evidence="1">
    <location>
        <begin position="390"/>
        <end position="419"/>
    </location>
</feature>
<evidence type="ECO:0000256" key="1">
    <source>
        <dbReference type="SAM" id="MobiDB-lite"/>
    </source>
</evidence>
<accession>G2Q5L7</accession>
<dbReference type="GO" id="GO:0005634">
    <property type="term" value="C:nucleus"/>
    <property type="evidence" value="ECO:0007669"/>
    <property type="project" value="TreeGrafter"/>
</dbReference>
<dbReference type="InterPro" id="IPR053858">
    <property type="entry name" value="Arb2_dom"/>
</dbReference>
<dbReference type="OMA" id="HGCNCYS"/>
<dbReference type="Pfam" id="PF22749">
    <property type="entry name" value="Arb2"/>
    <property type="match status" value="1"/>
</dbReference>